<keyword evidence="2" id="KW-1185">Reference proteome</keyword>
<evidence type="ECO:0000313" key="1">
    <source>
        <dbReference type="EMBL" id="MTB70801.1"/>
    </source>
</evidence>
<sequence>MTTATLSQLVETLVEGPGGPGSGERSPGGGRRLVLGITGAPGAGKTTLALALLDALRARHGEGFAAHLPMDGFHLADAQLDRLGLRERKGAPETFDRDGYAATLARVSTADEDVYVPGFERELEQPLAAALVVEAAARVVVSEGNYLLLPGWEQARAACDEVWWVELDDAVRRERLVARHTAFGKPAAAARAWVDEVDEVNAELIRATRSRADRVIRETPDGWVLS</sequence>
<gene>
    <name evidence="1" type="ORF">GGG17_02185</name>
</gene>
<dbReference type="Proteomes" id="UP000431092">
    <property type="component" value="Unassembled WGS sequence"/>
</dbReference>
<comment type="caution">
    <text evidence="1">The sequence shown here is derived from an EMBL/GenBank/DDBJ whole genome shotgun (WGS) entry which is preliminary data.</text>
</comment>
<dbReference type="RefSeq" id="WP_154592162.1">
    <property type="nucleotide sequence ID" value="NZ_WLVL01000007.1"/>
</dbReference>
<dbReference type="InterPro" id="IPR027417">
    <property type="entry name" value="P-loop_NTPase"/>
</dbReference>
<evidence type="ECO:0000313" key="2">
    <source>
        <dbReference type="Proteomes" id="UP000431092"/>
    </source>
</evidence>
<reference evidence="1 2" key="1">
    <citation type="submission" date="2019-11" db="EMBL/GenBank/DDBJ databases">
        <title>Whole genome sequencing identifies a novel species of the genus Arsenicicoccus isolated from human blood.</title>
        <authorList>
            <person name="Jeong J.H."/>
            <person name="Kweon O.J."/>
            <person name="Kim H.R."/>
            <person name="Kim T.-H."/>
            <person name="Ha S.-M."/>
            <person name="Lee M.-K."/>
        </authorList>
    </citation>
    <scope>NUCLEOTIDE SEQUENCE [LARGE SCALE GENOMIC DNA]</scope>
    <source>
        <strain evidence="1 2">MKL-02</strain>
    </source>
</reference>
<dbReference type="PANTHER" id="PTHR10285">
    <property type="entry name" value="URIDINE KINASE"/>
    <property type="match status" value="1"/>
</dbReference>
<organism evidence="1 2">
    <name type="scientific">Arsenicicoccus cauae</name>
    <dbReference type="NCBI Taxonomy" id="2663847"/>
    <lineage>
        <taxon>Bacteria</taxon>
        <taxon>Bacillati</taxon>
        <taxon>Actinomycetota</taxon>
        <taxon>Actinomycetes</taxon>
        <taxon>Micrococcales</taxon>
        <taxon>Intrasporangiaceae</taxon>
        <taxon>Arsenicicoccus</taxon>
    </lineage>
</organism>
<proteinExistence type="predicted"/>
<dbReference type="GO" id="GO:0016301">
    <property type="term" value="F:kinase activity"/>
    <property type="evidence" value="ECO:0007669"/>
    <property type="project" value="UniProtKB-KW"/>
</dbReference>
<dbReference type="NCBIfam" id="NF006743">
    <property type="entry name" value="PRK09270.1-2"/>
    <property type="match status" value="1"/>
</dbReference>
<dbReference type="EMBL" id="WLVL01000007">
    <property type="protein sequence ID" value="MTB70801.1"/>
    <property type="molecule type" value="Genomic_DNA"/>
</dbReference>
<accession>A0A6I3IR60</accession>
<name>A0A6I3IR60_9MICO</name>
<keyword evidence="1" id="KW-0808">Transferase</keyword>
<dbReference type="Gene3D" id="3.40.50.300">
    <property type="entry name" value="P-loop containing nucleotide triphosphate hydrolases"/>
    <property type="match status" value="3"/>
</dbReference>
<protein>
    <submittedName>
        <fullName evidence="1">Nucleoside/nucleotide kinase family protein</fullName>
    </submittedName>
</protein>
<keyword evidence="1" id="KW-0418">Kinase</keyword>
<dbReference type="AlphaFoldDB" id="A0A6I3IR60"/>
<dbReference type="SUPFAM" id="SSF52540">
    <property type="entry name" value="P-loop containing nucleoside triphosphate hydrolases"/>
    <property type="match status" value="1"/>
</dbReference>